<protein>
    <submittedName>
        <fullName evidence="1">WavE lipopolysaccharide synthesis</fullName>
    </submittedName>
</protein>
<dbReference type="Proteomes" id="UP000073601">
    <property type="component" value="Unassembled WGS sequence"/>
</dbReference>
<evidence type="ECO:0000313" key="1">
    <source>
        <dbReference type="EMBL" id="CZF82800.1"/>
    </source>
</evidence>
<accession>A0A128F8I6</accession>
<proteinExistence type="predicted"/>
<keyword evidence="2" id="KW-1185">Reference proteome</keyword>
<gene>
    <name evidence="1" type="ORF">GMA8713_02366</name>
</gene>
<dbReference type="Pfam" id="PF07507">
    <property type="entry name" value="WavE"/>
    <property type="match status" value="1"/>
</dbReference>
<name>A0A128F8I6_9GAMM</name>
<dbReference type="EMBL" id="FIZY01000020">
    <property type="protein sequence ID" value="CZF82800.1"/>
    <property type="molecule type" value="Genomic_DNA"/>
</dbReference>
<organism evidence="1 2">
    <name type="scientific">Grimontia marina</name>
    <dbReference type="NCBI Taxonomy" id="646534"/>
    <lineage>
        <taxon>Bacteria</taxon>
        <taxon>Pseudomonadati</taxon>
        <taxon>Pseudomonadota</taxon>
        <taxon>Gammaproteobacteria</taxon>
        <taxon>Vibrionales</taxon>
        <taxon>Vibrionaceae</taxon>
        <taxon>Grimontia</taxon>
    </lineage>
</organism>
<sequence length="314" mass="36384">MLMSTKIQDEDITFVVQGPVQGSDIRSQIPGITQRCLESVRRYFPGATIVLSTWKNQKFDNLDYDVLLELDDPGQNTVFNNDVEQRLNNNRQLYCTHQGLKAVKTRYAVKLRSDNLLSGRRFVTLFEQYHNANRRAEDALFKSRVLTSSAFFISHHRGAPNYFCKSDLFDFGLTSDLLKIWSGKLLDDQYFYPVPGYKSRPPATEQFLCLKWISELKGLDLKINTRVNDDAGLGSDFWGRCIAANLIVAKPEEIGLDTTKRFYNRGNLVFEYDLADWKELAGIEPQPFNVKKAVRCFRNTVENTYRFFYQTFKR</sequence>
<dbReference type="InterPro" id="IPR011122">
    <property type="entry name" value="WavE"/>
</dbReference>
<reference evidence="2" key="1">
    <citation type="submission" date="2016-02" db="EMBL/GenBank/DDBJ databases">
        <authorList>
            <person name="Rodrigo-Torres Lidia"/>
            <person name="Arahal R.David."/>
        </authorList>
    </citation>
    <scope>NUCLEOTIDE SEQUENCE [LARGE SCALE GENOMIC DNA]</scope>
    <source>
        <strain evidence="2">CECT 8713</strain>
    </source>
</reference>
<dbReference type="AlphaFoldDB" id="A0A128F8I6"/>
<evidence type="ECO:0000313" key="2">
    <source>
        <dbReference type="Proteomes" id="UP000073601"/>
    </source>
</evidence>